<protein>
    <recommendedName>
        <fullName evidence="4">DUF456 domain-containing protein</fullName>
    </recommendedName>
</protein>
<dbReference type="RefSeq" id="WP_143404753.1">
    <property type="nucleotide sequence ID" value="NZ_CP109617.1"/>
</dbReference>
<proteinExistence type="predicted"/>
<organism evidence="2 3">
    <name type="scientific">Exiguobacterium profundum</name>
    <dbReference type="NCBI Taxonomy" id="307643"/>
    <lineage>
        <taxon>Bacteria</taxon>
        <taxon>Bacillati</taxon>
        <taxon>Bacillota</taxon>
        <taxon>Bacilli</taxon>
        <taxon>Bacillales</taxon>
        <taxon>Bacillales Family XII. Incertae Sedis</taxon>
        <taxon>Exiguobacterium</taxon>
    </lineage>
</organism>
<keyword evidence="1" id="KW-0472">Membrane</keyword>
<name>A0ABY8AX37_9BACL</name>
<keyword evidence="1" id="KW-1133">Transmembrane helix</keyword>
<evidence type="ECO:0008006" key="4">
    <source>
        <dbReference type="Google" id="ProtNLM"/>
    </source>
</evidence>
<sequence>MKKSFLGKVSLVTAVVFVLSSIPTQDSKAQEQENQFTLDNVLVSTSALHSFEEVELSEEVLSDDFDLEEAVENIPSVDEMSPEQRQLFDALIEEQITIYGFDNMEEDKAFAEVLTDFFDKSSGIYNDLPVAQEQLEENIEEIQNEEEKEFVIKDTIIDAFSTQEANAFQARVSVKFAAATFNTLFGIAVGGVAGGVSQFIIKKGKKEAQRIFTKTVVSRLKAWGAPKLAVAVGAGSAWAMNYMDLGTGLAKWIDARDSKPKNDYIELK</sequence>
<keyword evidence="1" id="KW-0812">Transmembrane</keyword>
<keyword evidence="3" id="KW-1185">Reference proteome</keyword>
<reference evidence="2 3" key="1">
    <citation type="submission" date="2022-10" db="EMBL/GenBank/DDBJ databases">
        <title>Complete genome sequence of Exiguobacterium profundum TSS-3 isolated from an extremely saline-alkaline spring located in Ixtapa, Chiapas-Mexico.</title>
        <authorList>
            <person name="Rincon-Rosales R."/>
            <person name="Rogel M.A."/>
            <person name="Rincon-Molina C.I."/>
            <person name="Guerrero G."/>
            <person name="Manzano-Gomez L.A."/>
            <person name="Lopez-Lopez A."/>
            <person name="Rincon Molina F.A."/>
            <person name="Martinez-Romero E."/>
        </authorList>
    </citation>
    <scope>NUCLEOTIDE SEQUENCE [LARGE SCALE GENOMIC DNA]</scope>
    <source>
        <strain evidence="2 3">TSS-3</strain>
    </source>
</reference>
<feature type="transmembrane region" description="Helical" evidence="1">
    <location>
        <begin position="176"/>
        <end position="201"/>
    </location>
</feature>
<evidence type="ECO:0000256" key="1">
    <source>
        <dbReference type="SAM" id="Phobius"/>
    </source>
</evidence>
<accession>A0ABY8AX37</accession>
<evidence type="ECO:0000313" key="2">
    <source>
        <dbReference type="EMBL" id="WED54459.1"/>
    </source>
</evidence>
<dbReference type="Proteomes" id="UP001219957">
    <property type="component" value="Chromosome"/>
</dbReference>
<dbReference type="EMBL" id="CP109617">
    <property type="protein sequence ID" value="WED54459.1"/>
    <property type="molecule type" value="Genomic_DNA"/>
</dbReference>
<gene>
    <name evidence="2" type="ORF">OE059_10390</name>
</gene>
<evidence type="ECO:0000313" key="3">
    <source>
        <dbReference type="Proteomes" id="UP001219957"/>
    </source>
</evidence>